<comment type="caution">
    <text evidence="1">The sequence shown here is derived from an EMBL/GenBank/DDBJ whole genome shotgun (WGS) entry which is preliminary data.</text>
</comment>
<dbReference type="RefSeq" id="WP_309254364.1">
    <property type="nucleotide sequence ID" value="NZ_CP159621.1"/>
</dbReference>
<evidence type="ECO:0000313" key="1">
    <source>
        <dbReference type="EMBL" id="MDR0188085.1"/>
    </source>
</evidence>
<evidence type="ECO:0000313" key="2">
    <source>
        <dbReference type="Proteomes" id="UP001224477"/>
    </source>
</evidence>
<sequence>MNHLLGGGQVDAFIADKNRLLKLINIRLSKNVQSLPITIEFIVTAPSPARRAGMADWRDESTWRATCDAPRSLYQALISPFAYIAIVDGGYAAPQMRCFGTQIAIAPCTVSRHNSSYAPFA</sequence>
<name>A0ABU1CLE9_9PSED</name>
<proteinExistence type="predicted"/>
<reference evidence="1 2" key="1">
    <citation type="journal article" date="2023" name="Microbiol. Resour. Announc.">
        <title>Whole-genome sequence of Pseudomonas yamanorum OLsAu1 isolated from the edible ectomycorrhizal mushroom Lactarius sp. section Deliciosi.</title>
        <authorList>
            <person name="Ramirez-Mendoza R."/>
            <person name="Angeles-Argaiz R.E."/>
            <person name="Hernandez-Oaxaca D."/>
            <person name="Aguirre-Beltran L."/>
            <person name="Almaraz-Suarez J."/>
            <person name="Perez-Moreno J."/>
        </authorList>
    </citation>
    <scope>NUCLEOTIDE SEQUENCE [LARGE SCALE GENOMIC DNA]</scope>
    <source>
        <strain evidence="1 2">OLsAu1</strain>
    </source>
</reference>
<keyword evidence="2" id="KW-1185">Reference proteome</keyword>
<accession>A0ABU1CLE9</accession>
<organism evidence="1 2">
    <name type="scientific">Pseudomonas yamanorum</name>
    <dbReference type="NCBI Taxonomy" id="515393"/>
    <lineage>
        <taxon>Bacteria</taxon>
        <taxon>Pseudomonadati</taxon>
        <taxon>Pseudomonadota</taxon>
        <taxon>Gammaproteobacteria</taxon>
        <taxon>Pseudomonadales</taxon>
        <taxon>Pseudomonadaceae</taxon>
        <taxon>Pseudomonas</taxon>
    </lineage>
</organism>
<protein>
    <submittedName>
        <fullName evidence="1">Uncharacterized protein</fullName>
    </submittedName>
</protein>
<dbReference type="EMBL" id="JAVGXC010000002">
    <property type="protein sequence ID" value="MDR0188085.1"/>
    <property type="molecule type" value="Genomic_DNA"/>
</dbReference>
<dbReference type="Proteomes" id="UP001224477">
    <property type="component" value="Unassembled WGS sequence"/>
</dbReference>
<gene>
    <name evidence="1" type="ORF">RCO22_03980</name>
</gene>